<dbReference type="InterPro" id="IPR036291">
    <property type="entry name" value="NAD(P)-bd_dom_sf"/>
</dbReference>
<dbReference type="PANTHER" id="PTHR47706">
    <property type="entry name" value="NMRA-LIKE FAMILY PROTEIN"/>
    <property type="match status" value="1"/>
</dbReference>
<feature type="domain" description="NmrA-like" evidence="3">
    <location>
        <begin position="6"/>
        <end position="239"/>
    </location>
</feature>
<evidence type="ECO:0000259" key="3">
    <source>
        <dbReference type="Pfam" id="PF05368"/>
    </source>
</evidence>
<evidence type="ECO:0000256" key="1">
    <source>
        <dbReference type="ARBA" id="ARBA00022857"/>
    </source>
</evidence>
<dbReference type="AlphaFoldDB" id="A0A1Y2ILT8"/>
<dbReference type="InterPro" id="IPR008030">
    <property type="entry name" value="NmrA-like"/>
</dbReference>
<dbReference type="Pfam" id="PF05368">
    <property type="entry name" value="NmrA"/>
    <property type="match status" value="1"/>
</dbReference>
<keyword evidence="5" id="KW-1185">Reference proteome</keyword>
<evidence type="ECO:0000313" key="4">
    <source>
        <dbReference type="EMBL" id="OSD02069.1"/>
    </source>
</evidence>
<gene>
    <name evidence="4" type="ORF">PYCCODRAFT_1411425</name>
</gene>
<dbReference type="SUPFAM" id="SSF51735">
    <property type="entry name" value="NAD(P)-binding Rossmann-fold domains"/>
    <property type="match status" value="1"/>
</dbReference>
<sequence length="306" mass="33571">MSAATHSVAILGGTGGLGKHISLAFLTEFKSSFPTVRVLTRDPSSAAAHAIAEKGATLVKLNESDLPRILEEAFKDIDVIVNALPVHISEEAKQAVIYAAAKSDVKVYFLDEFGQDHRVEGFPGSNHPEWINKQRIAAETRRKLQGKKVIALYCGLFFDYSLTVMGVDVEKNVYSAYGSPSQRFSTTSKTDVARSIARLAILALDPATAHKVPNDVRIAGATVSHEEIRDIVARVKGVSRGEIHSEDLQPHKEALRQNPGENFIEYLRVIIAEGKGNLSLDNAMELVNPGEAFWKWTTVEDHMRAL</sequence>
<dbReference type="InterPro" id="IPR051609">
    <property type="entry name" value="NmrA/Isoflavone_reductase-like"/>
</dbReference>
<dbReference type="OrthoDB" id="5283654at2759"/>
<dbReference type="EMBL" id="KZ084107">
    <property type="protein sequence ID" value="OSD02069.1"/>
    <property type="molecule type" value="Genomic_DNA"/>
</dbReference>
<name>A0A1Y2ILT8_TRAC3</name>
<dbReference type="Proteomes" id="UP000193067">
    <property type="component" value="Unassembled WGS sequence"/>
</dbReference>
<reference evidence="4 5" key="1">
    <citation type="journal article" date="2015" name="Biotechnol. Biofuels">
        <title>Enhanced degradation of softwood versus hardwood by the white-rot fungus Pycnoporus coccineus.</title>
        <authorList>
            <person name="Couturier M."/>
            <person name="Navarro D."/>
            <person name="Chevret D."/>
            <person name="Henrissat B."/>
            <person name="Piumi F."/>
            <person name="Ruiz-Duenas F.J."/>
            <person name="Martinez A.T."/>
            <person name="Grigoriev I.V."/>
            <person name="Riley R."/>
            <person name="Lipzen A."/>
            <person name="Berrin J.G."/>
            <person name="Master E.R."/>
            <person name="Rosso M.N."/>
        </authorList>
    </citation>
    <scope>NUCLEOTIDE SEQUENCE [LARGE SCALE GENOMIC DNA]</scope>
    <source>
        <strain evidence="4 5">BRFM310</strain>
    </source>
</reference>
<organism evidence="4 5">
    <name type="scientific">Trametes coccinea (strain BRFM310)</name>
    <name type="common">Pycnoporus coccineus</name>
    <dbReference type="NCBI Taxonomy" id="1353009"/>
    <lineage>
        <taxon>Eukaryota</taxon>
        <taxon>Fungi</taxon>
        <taxon>Dikarya</taxon>
        <taxon>Basidiomycota</taxon>
        <taxon>Agaricomycotina</taxon>
        <taxon>Agaricomycetes</taxon>
        <taxon>Polyporales</taxon>
        <taxon>Polyporaceae</taxon>
        <taxon>Trametes</taxon>
    </lineage>
</organism>
<proteinExistence type="predicted"/>
<keyword evidence="1" id="KW-0521">NADP</keyword>
<dbReference type="STRING" id="1353009.A0A1Y2ILT8"/>
<dbReference type="Gene3D" id="3.40.50.720">
    <property type="entry name" value="NAD(P)-binding Rossmann-like Domain"/>
    <property type="match status" value="1"/>
</dbReference>
<dbReference type="GO" id="GO:0016491">
    <property type="term" value="F:oxidoreductase activity"/>
    <property type="evidence" value="ECO:0007669"/>
    <property type="project" value="UniProtKB-KW"/>
</dbReference>
<dbReference type="PANTHER" id="PTHR47706:SF9">
    <property type="entry name" value="NMRA-LIKE DOMAIN-CONTAINING PROTEIN-RELATED"/>
    <property type="match status" value="1"/>
</dbReference>
<accession>A0A1Y2ILT8</accession>
<keyword evidence="2" id="KW-0560">Oxidoreductase</keyword>
<evidence type="ECO:0000313" key="5">
    <source>
        <dbReference type="Proteomes" id="UP000193067"/>
    </source>
</evidence>
<protein>
    <submittedName>
        <fullName evidence="4">NAD-P-binding protein</fullName>
    </submittedName>
</protein>
<evidence type="ECO:0000256" key="2">
    <source>
        <dbReference type="ARBA" id="ARBA00023002"/>
    </source>
</evidence>